<name>A0A4U0R5E1_9RHOB</name>
<protein>
    <submittedName>
        <fullName evidence="2">Uncharacterized protein</fullName>
    </submittedName>
</protein>
<accession>A0A4U0R5E1</accession>
<dbReference type="EMBL" id="SUNI01000019">
    <property type="protein sequence ID" value="TJZ90183.1"/>
    <property type="molecule type" value="Genomic_DNA"/>
</dbReference>
<dbReference type="RefSeq" id="WP_136887170.1">
    <property type="nucleotide sequence ID" value="NZ_SUNI01000019.1"/>
</dbReference>
<evidence type="ECO:0000256" key="1">
    <source>
        <dbReference type="SAM" id="MobiDB-lite"/>
    </source>
</evidence>
<keyword evidence="3" id="KW-1185">Reference proteome</keyword>
<organism evidence="2 3">
    <name type="scientific">Paracoccus gahaiensis</name>
    <dbReference type="NCBI Taxonomy" id="1706839"/>
    <lineage>
        <taxon>Bacteria</taxon>
        <taxon>Pseudomonadati</taxon>
        <taxon>Pseudomonadota</taxon>
        <taxon>Alphaproteobacteria</taxon>
        <taxon>Rhodobacterales</taxon>
        <taxon>Paracoccaceae</taxon>
        <taxon>Paracoccus</taxon>
    </lineage>
</organism>
<proteinExistence type="predicted"/>
<comment type="caution">
    <text evidence="2">The sequence shown here is derived from an EMBL/GenBank/DDBJ whole genome shotgun (WGS) entry which is preliminary data.</text>
</comment>
<feature type="compositionally biased region" description="Basic and acidic residues" evidence="1">
    <location>
        <begin position="19"/>
        <end position="32"/>
    </location>
</feature>
<sequence length="78" mass="8385">MAKNVNKGKPDGRIAPLASRDRQTSESMTDDVRRKSIVQACLDVGMSPEGAWSFSNRAVANKRVSQNSAAGIKTEPPV</sequence>
<reference evidence="2 3" key="1">
    <citation type="submission" date="2019-04" db="EMBL/GenBank/DDBJ databases">
        <authorList>
            <person name="Li J."/>
        </authorList>
    </citation>
    <scope>NUCLEOTIDE SEQUENCE [LARGE SCALE GENOMIC DNA]</scope>
    <source>
        <strain evidence="2 3">KCTC 42687</strain>
    </source>
</reference>
<evidence type="ECO:0000313" key="2">
    <source>
        <dbReference type="EMBL" id="TJZ90183.1"/>
    </source>
</evidence>
<dbReference type="Proteomes" id="UP000309747">
    <property type="component" value="Unassembled WGS sequence"/>
</dbReference>
<gene>
    <name evidence="2" type="ORF">FA743_16350</name>
</gene>
<dbReference type="AlphaFoldDB" id="A0A4U0R5E1"/>
<evidence type="ECO:0000313" key="3">
    <source>
        <dbReference type="Proteomes" id="UP000309747"/>
    </source>
</evidence>
<feature type="region of interest" description="Disordered" evidence="1">
    <location>
        <begin position="1"/>
        <end position="32"/>
    </location>
</feature>